<reference evidence="13 14" key="1">
    <citation type="submission" date="2019-02" db="EMBL/GenBank/DDBJ databases">
        <title>Genome sequencing of the rare red list fungi Dentipellis fragilis.</title>
        <authorList>
            <person name="Buettner E."/>
            <person name="Kellner H."/>
        </authorList>
    </citation>
    <scope>NUCLEOTIDE SEQUENCE [LARGE SCALE GENOMIC DNA]</scope>
    <source>
        <strain evidence="13 14">DSM 105465</strain>
    </source>
</reference>
<comment type="similarity">
    <text evidence="3">Belongs to the NDC1 family.</text>
</comment>
<sequence length="152" mass="16466">GVGVVAEWWRRERVSKLAEIALPHRDTDALIIEALSYLVCASLAEDRYGVVQRDIPRILEAMLSFLSAVEEYQTELNQRVLAAGASESASAVREEVSAANDVLATVGDGACCALRVACSVIEACADWLLLCSGLMRLVLKEGVVRVVRTFGE</sequence>
<dbReference type="GO" id="GO:0070762">
    <property type="term" value="C:nuclear pore transmembrane ring"/>
    <property type="evidence" value="ECO:0007669"/>
    <property type="project" value="TreeGrafter"/>
</dbReference>
<evidence type="ECO:0000256" key="9">
    <source>
        <dbReference type="ARBA" id="ARBA00023010"/>
    </source>
</evidence>
<evidence type="ECO:0000256" key="1">
    <source>
        <dbReference type="ARBA" id="ARBA00004232"/>
    </source>
</evidence>
<organism evidence="13 14">
    <name type="scientific">Dentipellis fragilis</name>
    <dbReference type="NCBI Taxonomy" id="205917"/>
    <lineage>
        <taxon>Eukaryota</taxon>
        <taxon>Fungi</taxon>
        <taxon>Dikarya</taxon>
        <taxon>Basidiomycota</taxon>
        <taxon>Agaricomycotina</taxon>
        <taxon>Agaricomycetes</taxon>
        <taxon>Russulales</taxon>
        <taxon>Hericiaceae</taxon>
        <taxon>Dentipellis</taxon>
    </lineage>
</organism>
<evidence type="ECO:0000256" key="10">
    <source>
        <dbReference type="ARBA" id="ARBA00023132"/>
    </source>
</evidence>
<dbReference type="GO" id="GO:0030674">
    <property type="term" value="F:protein-macromolecule adaptor activity"/>
    <property type="evidence" value="ECO:0007669"/>
    <property type="project" value="TreeGrafter"/>
</dbReference>
<keyword evidence="6" id="KW-0509">mRNA transport</keyword>
<dbReference type="Pfam" id="PF09531">
    <property type="entry name" value="Ndc1_Nup"/>
    <property type="match status" value="1"/>
</dbReference>
<dbReference type="STRING" id="205917.A0A4Y9Y2H5"/>
<name>A0A4Y9Y2H5_9AGAM</name>
<keyword evidence="12" id="KW-0539">Nucleus</keyword>
<evidence type="ECO:0000256" key="7">
    <source>
        <dbReference type="ARBA" id="ARBA00022927"/>
    </source>
</evidence>
<gene>
    <name evidence="13" type="ORF">EVG20_g8980</name>
</gene>
<dbReference type="AlphaFoldDB" id="A0A4Y9Y2H5"/>
<keyword evidence="5" id="KW-0812">Transmembrane</keyword>
<dbReference type="Proteomes" id="UP000298327">
    <property type="component" value="Unassembled WGS sequence"/>
</dbReference>
<dbReference type="OrthoDB" id="67850at2759"/>
<evidence type="ECO:0000313" key="13">
    <source>
        <dbReference type="EMBL" id="TFY56292.1"/>
    </source>
</evidence>
<keyword evidence="4" id="KW-0813">Transport</keyword>
<evidence type="ECO:0000256" key="5">
    <source>
        <dbReference type="ARBA" id="ARBA00022692"/>
    </source>
</evidence>
<dbReference type="GO" id="GO:0015031">
    <property type="term" value="P:protein transport"/>
    <property type="evidence" value="ECO:0007669"/>
    <property type="project" value="UniProtKB-KW"/>
</dbReference>
<dbReference type="PANTHER" id="PTHR13269:SF6">
    <property type="entry name" value="NUCLEOPORIN NDC1"/>
    <property type="match status" value="1"/>
</dbReference>
<dbReference type="GO" id="GO:0031965">
    <property type="term" value="C:nuclear membrane"/>
    <property type="evidence" value="ECO:0007669"/>
    <property type="project" value="UniProtKB-SubCell"/>
</dbReference>
<comment type="caution">
    <text evidence="13">The sequence shown here is derived from an EMBL/GenBank/DDBJ whole genome shotgun (WGS) entry which is preliminary data.</text>
</comment>
<evidence type="ECO:0000256" key="8">
    <source>
        <dbReference type="ARBA" id="ARBA00022989"/>
    </source>
</evidence>
<keyword evidence="14" id="KW-1185">Reference proteome</keyword>
<dbReference type="GO" id="GO:0051028">
    <property type="term" value="P:mRNA transport"/>
    <property type="evidence" value="ECO:0007669"/>
    <property type="project" value="UniProtKB-KW"/>
</dbReference>
<accession>A0A4Y9Y2H5</accession>
<keyword evidence="10" id="KW-0906">Nuclear pore complex</keyword>
<evidence type="ECO:0000256" key="2">
    <source>
        <dbReference type="ARBA" id="ARBA00004567"/>
    </source>
</evidence>
<evidence type="ECO:0000256" key="3">
    <source>
        <dbReference type="ARBA" id="ARBA00005760"/>
    </source>
</evidence>
<dbReference type="GO" id="GO:0006999">
    <property type="term" value="P:nuclear pore organization"/>
    <property type="evidence" value="ECO:0007669"/>
    <property type="project" value="TreeGrafter"/>
</dbReference>
<keyword evidence="9" id="KW-0811">Translocation</keyword>
<protein>
    <submittedName>
        <fullName evidence="13">Uncharacterized protein</fullName>
    </submittedName>
</protein>
<keyword evidence="7" id="KW-0653">Protein transport</keyword>
<evidence type="ECO:0000313" key="14">
    <source>
        <dbReference type="Proteomes" id="UP000298327"/>
    </source>
</evidence>
<proteinExistence type="inferred from homology"/>
<keyword evidence="8" id="KW-1133">Transmembrane helix</keyword>
<dbReference type="PANTHER" id="PTHR13269">
    <property type="entry name" value="NUCLEOPORIN NDC1"/>
    <property type="match status" value="1"/>
</dbReference>
<evidence type="ECO:0000256" key="6">
    <source>
        <dbReference type="ARBA" id="ARBA00022816"/>
    </source>
</evidence>
<evidence type="ECO:0000256" key="4">
    <source>
        <dbReference type="ARBA" id="ARBA00022448"/>
    </source>
</evidence>
<evidence type="ECO:0000256" key="12">
    <source>
        <dbReference type="ARBA" id="ARBA00023242"/>
    </source>
</evidence>
<feature type="non-terminal residue" evidence="13">
    <location>
        <position position="1"/>
    </location>
</feature>
<dbReference type="EMBL" id="SEOQ01000840">
    <property type="protein sequence ID" value="TFY56292.1"/>
    <property type="molecule type" value="Genomic_DNA"/>
</dbReference>
<evidence type="ECO:0000256" key="11">
    <source>
        <dbReference type="ARBA" id="ARBA00023136"/>
    </source>
</evidence>
<dbReference type="InterPro" id="IPR019049">
    <property type="entry name" value="Nucleoporin_prot_Ndc1/Nup"/>
</dbReference>
<keyword evidence="11" id="KW-0472">Membrane</keyword>
<comment type="subcellular location">
    <subcellularLocation>
        <location evidence="1">Nucleus membrane</location>
        <topology evidence="1">Multi-pass membrane protein</topology>
    </subcellularLocation>
    <subcellularLocation>
        <location evidence="2">Nucleus</location>
        <location evidence="2">Nuclear pore complex</location>
    </subcellularLocation>
</comment>